<name>A0A1I0C0Q8_9GAMM</name>
<comment type="similarity">
    <text evidence="6">Belongs to the peptidase M48 family.</text>
</comment>
<dbReference type="PROSITE" id="PS51257">
    <property type="entry name" value="PROKAR_LIPOPROTEIN"/>
    <property type="match status" value="1"/>
</dbReference>
<dbReference type="GO" id="GO:0046872">
    <property type="term" value="F:metal ion binding"/>
    <property type="evidence" value="ECO:0007669"/>
    <property type="project" value="UniProtKB-KW"/>
</dbReference>
<dbReference type="InterPro" id="IPR051156">
    <property type="entry name" value="Mito/Outer_Membr_Metalloprot"/>
</dbReference>
<dbReference type="Proteomes" id="UP000242642">
    <property type="component" value="Unassembled WGS sequence"/>
</dbReference>
<feature type="compositionally biased region" description="Basic and acidic residues" evidence="7">
    <location>
        <begin position="236"/>
        <end position="251"/>
    </location>
</feature>
<dbReference type="EMBL" id="FOHV01000009">
    <property type="protein sequence ID" value="SET12909.1"/>
    <property type="molecule type" value="Genomic_DNA"/>
</dbReference>
<evidence type="ECO:0000256" key="8">
    <source>
        <dbReference type="SAM" id="SignalP"/>
    </source>
</evidence>
<evidence type="ECO:0000256" key="7">
    <source>
        <dbReference type="SAM" id="MobiDB-lite"/>
    </source>
</evidence>
<evidence type="ECO:0000313" key="10">
    <source>
        <dbReference type="EMBL" id="SET12909.1"/>
    </source>
</evidence>
<feature type="signal peptide" evidence="8">
    <location>
        <begin position="1"/>
        <end position="19"/>
    </location>
</feature>
<comment type="cofactor">
    <cofactor evidence="6">
        <name>Zn(2+)</name>
        <dbReference type="ChEBI" id="CHEBI:29105"/>
    </cofactor>
    <text evidence="6">Binds 1 zinc ion per subunit.</text>
</comment>
<feature type="chain" id="PRO_5017469623" evidence="8">
    <location>
        <begin position="20"/>
        <end position="251"/>
    </location>
</feature>
<reference evidence="11" key="1">
    <citation type="submission" date="2016-10" db="EMBL/GenBank/DDBJ databases">
        <authorList>
            <person name="Varghese N."/>
            <person name="Submissions S."/>
        </authorList>
    </citation>
    <scope>NUCLEOTIDE SEQUENCE [LARGE SCALE GENOMIC DNA]</scope>
    <source>
        <strain evidence="11">DSM 18579</strain>
    </source>
</reference>
<evidence type="ECO:0000256" key="2">
    <source>
        <dbReference type="ARBA" id="ARBA00022723"/>
    </source>
</evidence>
<evidence type="ECO:0000256" key="4">
    <source>
        <dbReference type="ARBA" id="ARBA00022833"/>
    </source>
</evidence>
<keyword evidence="3 6" id="KW-0378">Hydrolase</keyword>
<keyword evidence="8" id="KW-0732">Signal</keyword>
<keyword evidence="1 6" id="KW-0645">Protease</keyword>
<evidence type="ECO:0000259" key="9">
    <source>
        <dbReference type="Pfam" id="PF01435"/>
    </source>
</evidence>
<evidence type="ECO:0000256" key="5">
    <source>
        <dbReference type="ARBA" id="ARBA00023049"/>
    </source>
</evidence>
<dbReference type="PANTHER" id="PTHR22726">
    <property type="entry name" value="METALLOENDOPEPTIDASE OMA1"/>
    <property type="match status" value="1"/>
</dbReference>
<dbReference type="GO" id="GO:0016020">
    <property type="term" value="C:membrane"/>
    <property type="evidence" value="ECO:0007669"/>
    <property type="project" value="TreeGrafter"/>
</dbReference>
<keyword evidence="2" id="KW-0479">Metal-binding</keyword>
<evidence type="ECO:0000256" key="3">
    <source>
        <dbReference type="ARBA" id="ARBA00022801"/>
    </source>
</evidence>
<protein>
    <submittedName>
        <fullName evidence="10">Putative metalloprotease</fullName>
    </submittedName>
</protein>
<organism evidence="10 11">
    <name type="scientific">Thorsellia anophelis DSM 18579</name>
    <dbReference type="NCBI Taxonomy" id="1123402"/>
    <lineage>
        <taxon>Bacteria</taxon>
        <taxon>Pseudomonadati</taxon>
        <taxon>Pseudomonadota</taxon>
        <taxon>Gammaproteobacteria</taxon>
        <taxon>Enterobacterales</taxon>
        <taxon>Thorselliaceae</taxon>
        <taxon>Thorsellia</taxon>
    </lineage>
</organism>
<dbReference type="GO" id="GO:0051603">
    <property type="term" value="P:proteolysis involved in protein catabolic process"/>
    <property type="evidence" value="ECO:0007669"/>
    <property type="project" value="TreeGrafter"/>
</dbReference>
<keyword evidence="5 6" id="KW-0482">Metalloprotease</keyword>
<dbReference type="RefSeq" id="WP_093319116.1">
    <property type="nucleotide sequence ID" value="NZ_FOHV01000009.1"/>
</dbReference>
<gene>
    <name evidence="10" type="ORF">SAMN02583745_01444</name>
</gene>
<evidence type="ECO:0000313" key="11">
    <source>
        <dbReference type="Proteomes" id="UP000242642"/>
    </source>
</evidence>
<dbReference type="OrthoDB" id="9810445at2"/>
<keyword evidence="11" id="KW-1185">Reference proteome</keyword>
<dbReference type="Gene3D" id="3.30.2010.10">
    <property type="entry name" value="Metalloproteases ('zincins'), catalytic domain"/>
    <property type="match status" value="1"/>
</dbReference>
<feature type="domain" description="Peptidase M48" evidence="9">
    <location>
        <begin position="73"/>
        <end position="246"/>
    </location>
</feature>
<dbReference type="PANTHER" id="PTHR22726:SF8">
    <property type="entry name" value="METALLOPROTEASE YCAL"/>
    <property type="match status" value="1"/>
</dbReference>
<dbReference type="InterPro" id="IPR001915">
    <property type="entry name" value="Peptidase_M48"/>
</dbReference>
<dbReference type="Pfam" id="PF01435">
    <property type="entry name" value="Peptidase_M48"/>
    <property type="match status" value="1"/>
</dbReference>
<dbReference type="GO" id="GO:0004222">
    <property type="term" value="F:metalloendopeptidase activity"/>
    <property type="evidence" value="ECO:0007669"/>
    <property type="project" value="InterPro"/>
</dbReference>
<evidence type="ECO:0000256" key="6">
    <source>
        <dbReference type="RuleBase" id="RU003983"/>
    </source>
</evidence>
<dbReference type="AlphaFoldDB" id="A0A1I0C0Q8"/>
<proteinExistence type="inferred from homology"/>
<dbReference type="STRING" id="1123402.SAMN02583745_01444"/>
<sequence length="251" mass="26792">MINKKLGLALAAVSVMVLAGCKNMSPDAMLSTGMKAFEAATLSDAEIKSIANEACMAYDAEATIASPDSKYAKRLEKLAGKFGTNVDGETLNYKVYMDEGNINAWAMANGCIRVYSGLMDFMNDDEVSGVIGHEIGHVVEGHRKKATQVAYAAEIARDAAAQSSNNAVAALSQSELGDIAQALINAQFSQAQEFEADDYALALLKKNGLNQEGMASAFEKLATLGGESSMFSTHPDSAERAKRMREQIKTQ</sequence>
<evidence type="ECO:0000256" key="1">
    <source>
        <dbReference type="ARBA" id="ARBA00022670"/>
    </source>
</evidence>
<feature type="region of interest" description="Disordered" evidence="7">
    <location>
        <begin position="228"/>
        <end position="251"/>
    </location>
</feature>
<keyword evidence="4 6" id="KW-0862">Zinc</keyword>
<accession>A0A1I0C0Q8</accession>